<protein>
    <submittedName>
        <fullName evidence="2">Uncharacterized protein</fullName>
    </submittedName>
</protein>
<gene>
    <name evidence="2" type="ORF">GUJ93_ZPchr0001g29798</name>
</gene>
<dbReference type="EMBL" id="JAAALK010000288">
    <property type="protein sequence ID" value="KAG8052774.1"/>
    <property type="molecule type" value="Genomic_DNA"/>
</dbReference>
<keyword evidence="3" id="KW-1185">Reference proteome</keyword>
<proteinExistence type="predicted"/>
<dbReference type="PANTHER" id="PTHR33785:SF5">
    <property type="entry name" value="SERINE_ARGININE REPETITIVE MATRIX PROTEIN"/>
    <property type="match status" value="1"/>
</dbReference>
<dbReference type="Proteomes" id="UP000729402">
    <property type="component" value="Unassembled WGS sequence"/>
</dbReference>
<reference evidence="2" key="1">
    <citation type="journal article" date="2021" name="bioRxiv">
        <title>Whole Genome Assembly and Annotation of Northern Wild Rice, Zizania palustris L., Supports a Whole Genome Duplication in the Zizania Genus.</title>
        <authorList>
            <person name="Haas M."/>
            <person name="Kono T."/>
            <person name="Macchietto M."/>
            <person name="Millas R."/>
            <person name="McGilp L."/>
            <person name="Shao M."/>
            <person name="Duquette J."/>
            <person name="Hirsch C.N."/>
            <person name="Kimball J."/>
        </authorList>
    </citation>
    <scope>NUCLEOTIDE SEQUENCE</scope>
    <source>
        <tissue evidence="2">Fresh leaf tissue</tissue>
    </source>
</reference>
<feature type="compositionally biased region" description="Polar residues" evidence="1">
    <location>
        <begin position="1"/>
        <end position="15"/>
    </location>
</feature>
<feature type="compositionally biased region" description="Low complexity" evidence="1">
    <location>
        <begin position="108"/>
        <end position="130"/>
    </location>
</feature>
<comment type="caution">
    <text evidence="2">The sequence shown here is derived from an EMBL/GenBank/DDBJ whole genome shotgun (WGS) entry which is preliminary data.</text>
</comment>
<feature type="compositionally biased region" description="Basic and acidic residues" evidence="1">
    <location>
        <begin position="16"/>
        <end position="25"/>
    </location>
</feature>
<accession>A0A8J5VSJ2</accession>
<reference evidence="2" key="2">
    <citation type="submission" date="2021-02" db="EMBL/GenBank/DDBJ databases">
        <authorList>
            <person name="Kimball J.A."/>
            <person name="Haas M.W."/>
            <person name="Macchietto M."/>
            <person name="Kono T."/>
            <person name="Duquette J."/>
            <person name="Shao M."/>
        </authorList>
    </citation>
    <scope>NUCLEOTIDE SEQUENCE</scope>
    <source>
        <tissue evidence="2">Fresh leaf tissue</tissue>
    </source>
</reference>
<feature type="region of interest" description="Disordered" evidence="1">
    <location>
        <begin position="1"/>
        <end position="27"/>
    </location>
</feature>
<organism evidence="2 3">
    <name type="scientific">Zizania palustris</name>
    <name type="common">Northern wild rice</name>
    <dbReference type="NCBI Taxonomy" id="103762"/>
    <lineage>
        <taxon>Eukaryota</taxon>
        <taxon>Viridiplantae</taxon>
        <taxon>Streptophyta</taxon>
        <taxon>Embryophyta</taxon>
        <taxon>Tracheophyta</taxon>
        <taxon>Spermatophyta</taxon>
        <taxon>Magnoliopsida</taxon>
        <taxon>Liliopsida</taxon>
        <taxon>Poales</taxon>
        <taxon>Poaceae</taxon>
        <taxon>BOP clade</taxon>
        <taxon>Oryzoideae</taxon>
        <taxon>Oryzeae</taxon>
        <taxon>Zizaniinae</taxon>
        <taxon>Zizania</taxon>
    </lineage>
</organism>
<feature type="region of interest" description="Disordered" evidence="1">
    <location>
        <begin position="101"/>
        <end position="130"/>
    </location>
</feature>
<sequence length="130" mass="14052">MSQRAPSMPVTSSATGRDDNGRGEETVASAFTEKFTIIALTKSTPRISKFRHAPSTLEKWKSSNDLESIEVQGFKDLGFVFDQEELRESLVDVLPGLYSKAKTPSGCGSASDNDDATATTTNGDSSMRRP</sequence>
<evidence type="ECO:0000256" key="1">
    <source>
        <dbReference type="SAM" id="MobiDB-lite"/>
    </source>
</evidence>
<dbReference type="OrthoDB" id="1918258at2759"/>
<name>A0A8J5VSJ2_ZIZPA</name>
<evidence type="ECO:0000313" key="3">
    <source>
        <dbReference type="Proteomes" id="UP000729402"/>
    </source>
</evidence>
<evidence type="ECO:0000313" key="2">
    <source>
        <dbReference type="EMBL" id="KAG8052774.1"/>
    </source>
</evidence>
<dbReference type="PANTHER" id="PTHR33785">
    <property type="entry name" value="OS06G0550800 PROTEIN"/>
    <property type="match status" value="1"/>
</dbReference>
<dbReference type="AlphaFoldDB" id="A0A8J5VSJ2"/>